<protein>
    <submittedName>
        <fullName evidence="1">Uncharacterized protein</fullName>
    </submittedName>
</protein>
<gene>
    <name evidence="1" type="ORF">BH720_008175</name>
</gene>
<dbReference type="EMBL" id="CP182909">
    <property type="protein sequence ID" value="XPM65606.1"/>
    <property type="molecule type" value="Genomic_DNA"/>
</dbReference>
<reference evidence="1 2" key="1">
    <citation type="journal article" date="2016" name="Genome Announc.">
        <title>Draft Genome Sequence of the Thermotolerant Cyanobacterium Desertifilum sp. IPPAS B-1220.</title>
        <authorList>
            <person name="Mironov K.S."/>
            <person name="Sinetova M.A."/>
            <person name="Bolatkhan K."/>
            <person name="Zayadan B.K."/>
            <person name="Ustinova V.V."/>
            <person name="Kupriyanova E.V."/>
            <person name="Skrypnik A.N."/>
            <person name="Gogoleva N.E."/>
            <person name="Gogolev Y.V."/>
            <person name="Los D.A."/>
        </authorList>
    </citation>
    <scope>NUCLEOTIDE SEQUENCE [LARGE SCALE GENOMIC DNA]</scope>
    <source>
        <strain evidence="1 2">IPPAS B-1220</strain>
    </source>
</reference>
<keyword evidence="2" id="KW-1185">Reference proteome</keyword>
<name>A0ACD5GZ10_9CYAN</name>
<accession>A0ACD5GZ10</accession>
<evidence type="ECO:0000313" key="2">
    <source>
        <dbReference type="Proteomes" id="UP000095472"/>
    </source>
</evidence>
<sequence length="45" mass="4782">MGGSGGYNTPVIISDLAAGYFDKLSNNMDTPRESIPLNGDETSIY</sequence>
<dbReference type="Proteomes" id="UP000095472">
    <property type="component" value="Chromosome"/>
</dbReference>
<evidence type="ECO:0000313" key="1">
    <source>
        <dbReference type="EMBL" id="XPM65606.1"/>
    </source>
</evidence>
<organism evidence="1 2">
    <name type="scientific">Desertifilum tharense IPPAS B-1220</name>
    <dbReference type="NCBI Taxonomy" id="1781255"/>
    <lineage>
        <taxon>Bacteria</taxon>
        <taxon>Bacillati</taxon>
        <taxon>Cyanobacteriota</taxon>
        <taxon>Cyanophyceae</taxon>
        <taxon>Desertifilales</taxon>
        <taxon>Desertifilaceae</taxon>
        <taxon>Desertifilum</taxon>
    </lineage>
</organism>
<proteinExistence type="predicted"/>